<feature type="signal peptide" evidence="1">
    <location>
        <begin position="1"/>
        <end position="22"/>
    </location>
</feature>
<feature type="chain" id="PRO_5020817525" evidence="1">
    <location>
        <begin position="23"/>
        <end position="108"/>
    </location>
</feature>
<proteinExistence type="predicted"/>
<name>A0A4P7D486_9BURK</name>
<keyword evidence="3" id="KW-1185">Reference proteome</keyword>
<dbReference type="Pfam" id="PF13663">
    <property type="entry name" value="DUF4148"/>
    <property type="match status" value="1"/>
</dbReference>
<gene>
    <name evidence="2" type="ORF">E1956_29925</name>
</gene>
<evidence type="ECO:0000313" key="3">
    <source>
        <dbReference type="Proteomes" id="UP000295727"/>
    </source>
</evidence>
<dbReference type="Proteomes" id="UP000295727">
    <property type="component" value="Chromosome 3"/>
</dbReference>
<organism evidence="2 3">
    <name type="scientific">Paraburkholderia pallida</name>
    <dbReference type="NCBI Taxonomy" id="2547399"/>
    <lineage>
        <taxon>Bacteria</taxon>
        <taxon>Pseudomonadati</taxon>
        <taxon>Pseudomonadota</taxon>
        <taxon>Betaproteobacteria</taxon>
        <taxon>Burkholderiales</taxon>
        <taxon>Burkholderiaceae</taxon>
        <taxon>Paraburkholderia</taxon>
    </lineage>
</organism>
<accession>A0A4P7D486</accession>
<dbReference type="InterPro" id="IPR025421">
    <property type="entry name" value="DUF4148"/>
</dbReference>
<sequence length="108" mass="11959">MNTPRRTALFALLSLLASPAFASAKLTPQQCQDYPFVRTKHPVTHQQLQNELKELEAVGYYPEDDDDYPQELQAAEQRLQAKYRADCLPGAGNTLAAAPDHSSTSAQQ</sequence>
<dbReference type="RefSeq" id="WP_134756022.1">
    <property type="nucleotide sequence ID" value="NZ_CP038150.1"/>
</dbReference>
<keyword evidence="1" id="KW-0732">Signal</keyword>
<protein>
    <submittedName>
        <fullName evidence="2">DUF4148 domain-containing protein</fullName>
    </submittedName>
</protein>
<evidence type="ECO:0000313" key="2">
    <source>
        <dbReference type="EMBL" id="QBR01412.1"/>
    </source>
</evidence>
<dbReference type="AlphaFoldDB" id="A0A4P7D486"/>
<evidence type="ECO:0000256" key="1">
    <source>
        <dbReference type="SAM" id="SignalP"/>
    </source>
</evidence>
<reference evidence="2 3" key="1">
    <citation type="submission" date="2019-03" db="EMBL/GenBank/DDBJ databases">
        <title>Paraburkholderia sp. 7MH5, isolated from subtropical forest soil.</title>
        <authorList>
            <person name="Gao Z.-H."/>
            <person name="Qiu L.-H."/>
        </authorList>
    </citation>
    <scope>NUCLEOTIDE SEQUENCE [LARGE SCALE GENOMIC DNA]</scope>
    <source>
        <strain evidence="2 3">7MH5</strain>
    </source>
</reference>
<dbReference type="OrthoDB" id="9030534at2"/>
<dbReference type="EMBL" id="CP038150">
    <property type="protein sequence ID" value="QBR01412.1"/>
    <property type="molecule type" value="Genomic_DNA"/>
</dbReference>
<dbReference type="KEGG" id="ppai:E1956_29925"/>